<feature type="compositionally biased region" description="Polar residues" evidence="2">
    <location>
        <begin position="1594"/>
        <end position="1607"/>
    </location>
</feature>
<feature type="compositionally biased region" description="Acidic residues" evidence="2">
    <location>
        <begin position="694"/>
        <end position="704"/>
    </location>
</feature>
<feature type="region of interest" description="Disordered" evidence="2">
    <location>
        <begin position="984"/>
        <end position="1098"/>
    </location>
</feature>
<evidence type="ECO:0000256" key="1">
    <source>
        <dbReference type="ARBA" id="ARBA00022729"/>
    </source>
</evidence>
<feature type="compositionally biased region" description="Acidic residues" evidence="2">
    <location>
        <begin position="1068"/>
        <end position="1081"/>
    </location>
</feature>
<dbReference type="InterPro" id="IPR018247">
    <property type="entry name" value="EF_Hand_1_Ca_BS"/>
</dbReference>
<feature type="compositionally biased region" description="Polar residues" evidence="2">
    <location>
        <begin position="2064"/>
        <end position="2077"/>
    </location>
</feature>
<feature type="compositionally biased region" description="Polar residues" evidence="2">
    <location>
        <begin position="1970"/>
        <end position="1984"/>
    </location>
</feature>
<feature type="compositionally biased region" description="Polar residues" evidence="2">
    <location>
        <begin position="2158"/>
        <end position="2172"/>
    </location>
</feature>
<feature type="region of interest" description="Disordered" evidence="2">
    <location>
        <begin position="2474"/>
        <end position="2515"/>
    </location>
</feature>
<feature type="region of interest" description="Disordered" evidence="2">
    <location>
        <begin position="1441"/>
        <end position="1495"/>
    </location>
</feature>
<feature type="compositionally biased region" description="Polar residues" evidence="2">
    <location>
        <begin position="740"/>
        <end position="762"/>
    </location>
</feature>
<feature type="signal peptide" evidence="3">
    <location>
        <begin position="1"/>
        <end position="21"/>
    </location>
</feature>
<feature type="region of interest" description="Disordered" evidence="2">
    <location>
        <begin position="2311"/>
        <end position="2386"/>
    </location>
</feature>
<feature type="region of interest" description="Disordered" evidence="2">
    <location>
        <begin position="1385"/>
        <end position="1412"/>
    </location>
</feature>
<feature type="region of interest" description="Disordered" evidence="2">
    <location>
        <begin position="675"/>
        <end position="781"/>
    </location>
</feature>
<feature type="region of interest" description="Disordered" evidence="2">
    <location>
        <begin position="2031"/>
        <end position="2077"/>
    </location>
</feature>
<organism evidence="5 6">
    <name type="scientific">Polaribacter marinaquae</name>
    <dbReference type="NCBI Taxonomy" id="1642819"/>
    <lineage>
        <taxon>Bacteria</taxon>
        <taxon>Pseudomonadati</taxon>
        <taxon>Bacteroidota</taxon>
        <taxon>Flavobacteriia</taxon>
        <taxon>Flavobacteriales</taxon>
        <taxon>Flavobacteriaceae</taxon>
    </lineage>
</organism>
<feature type="region of interest" description="Disordered" evidence="2">
    <location>
        <begin position="1613"/>
        <end position="1632"/>
    </location>
</feature>
<feature type="region of interest" description="Disordered" evidence="2">
    <location>
        <begin position="580"/>
        <end position="650"/>
    </location>
</feature>
<dbReference type="Gene3D" id="3.90.182.10">
    <property type="entry name" value="Toxin - Anthrax Protective Antigen,domain 1"/>
    <property type="match status" value="1"/>
</dbReference>
<feature type="compositionally biased region" description="Polar residues" evidence="2">
    <location>
        <begin position="1709"/>
        <end position="1724"/>
    </location>
</feature>
<feature type="compositionally biased region" description="Acidic residues" evidence="2">
    <location>
        <begin position="2485"/>
        <end position="2498"/>
    </location>
</feature>
<feature type="compositionally biased region" description="Polar residues" evidence="2">
    <location>
        <begin position="2602"/>
        <end position="2612"/>
    </location>
</feature>
<dbReference type="InterPro" id="IPR011658">
    <property type="entry name" value="PA14_dom"/>
</dbReference>
<feature type="compositionally biased region" description="Polar residues" evidence="2">
    <location>
        <begin position="1876"/>
        <end position="1889"/>
    </location>
</feature>
<feature type="compositionally biased region" description="Polar residues" evidence="2">
    <location>
        <begin position="2179"/>
        <end position="2194"/>
    </location>
</feature>
<feature type="region of interest" description="Disordered" evidence="2">
    <location>
        <begin position="1842"/>
        <end position="1889"/>
    </location>
</feature>
<accession>A0ABZ2TRQ3</accession>
<dbReference type="NCBIfam" id="TIGR04183">
    <property type="entry name" value="Por_Secre_tail"/>
    <property type="match status" value="1"/>
</dbReference>
<feature type="domain" description="PA14" evidence="4">
    <location>
        <begin position="813"/>
        <end position="959"/>
    </location>
</feature>
<gene>
    <name evidence="5" type="ORF">WG950_07295</name>
</gene>
<feature type="compositionally biased region" description="Polar residues" evidence="2">
    <location>
        <begin position="1615"/>
        <end position="1630"/>
    </location>
</feature>
<feature type="compositionally biased region" description="Polar residues" evidence="2">
    <location>
        <begin position="1782"/>
        <end position="1796"/>
    </location>
</feature>
<feature type="compositionally biased region" description="Basic and acidic residues" evidence="2">
    <location>
        <begin position="2540"/>
        <end position="2551"/>
    </location>
</feature>
<feature type="compositionally biased region" description="Polar residues" evidence="2">
    <location>
        <begin position="2346"/>
        <end position="2360"/>
    </location>
</feature>
<sequence>MHTTLVLFTLIGILNSSNVLAQSSIDWSTANWPQGSTSGTVNLTTPAGFKQESVTINITRNTADGNFYSSAATGTFPKIDLASGGLFGGVDDLGVAFDPADTGRANANSPVRITLNFSQNITNLRFGISDIDHSNGRVDRVTVTSNAGSPNSITIVDPPNTTVTSTTINSAQSSTASADSNNNDNGSIIVDFGSKSVRTVTIVYTDNNNSSGPRGTGFLGNFTLTTANIIDAVNDSATTTYGIGGTAVNNVLSNDILKTVAPTLSTVNLTQVSTTNSNISLNTSTGEVNVSPNTPVGTYTLVYQICEKASTSNCDTASVTITVTPPDNDNDGIADDVDLDDDNDGILDTDEGYTCPSSNYVNLGQSFTNANTNTNGGTNSGTVLNTYSFNDANATLSYEVTNGATWSSGVASAGPTTGVDGNYVNVQSKDTNFPYGSNYQNNASSIKVAVYTLTFNKPVYNLELKWSGLDNQDRVDFIGSLDGTNVPLVVNNNTLPNNTFLIENQSVYSIANAGNAPNNGVIVSTAQPINKITFVTGKYNGNAGNVTMQLYELKYCLAPDTDGDGIADYLDLDSDNDGITDVIESGGTDTNRDGQADGNVGTSGSTNGVPSSAGTGNTPANSDSDTLPNHLDIDADNDGIPDNIEGQTSNGYIAPSGIANNITDTNNNGVDDNYESGAIIGFDPENTDGIDNPDYLDLDSDNDGITDIRENGNDKNSLTGSDSDNDGLDNAFDDNDDSSISGATVNDGLNSGNKVTDINSLENAYGDNDDNFNPGDGDLDYRDFKDSDKDGIVDSDDLDDDNDGILDTVEIASCVGSLNYEFYDSVPSGNTVDNIPTTGATATGTVTNFDVTALQEMVTPSDNQTYSIRYSGYINIPSTTNYTFYLNSDDGSKLFIDGNQVVDYDGLHGAGGLVTGDNIPLKEGLHEITVLFFENTGAHSLDVEYSSSTISRRNLPFSILSPNCDTDGDGISNHLDIDADNDGIPDNIEGQTSNDYVAPSGIGTSITDSNNNGVDDNYENGQVGLTPVNTDASNDSIPDYLDLDSDNDGIDDVLENGDTDNGASGNDTDGDGLDDNFDDNNDSNTEGSTVNDGLGSGNKVTNAATLDTAYGDQDNDFPGSGDLDYRDKNDIDNDGVADLFDLDNDNDGIPDVDEMDCSGNNLGNSAPLLGAFRDNIFWLNWDGDFTNGINLGDSKTFTMPDGSTITATVVSASAKNGLTTDFVPVDMAAWDANPNPHLKQYYDTTPDNEVIYNPSGKPSSEIDFTIRFTGLNNNIVFTPNLVVADGESTDEITEKAQYYTSGTNWELLDNIPNTFTNSSINAKEAFLEGNDTGSGGNGFYVLKSNKANTIRVVLKNTVNGSSQGVAFGIFLDCLPIDSDNDGIPNHLDLDSDNDGIPDIVEAGGTDTNGDGKVDNINANGTLINDANNNGLDDLYDVDNGGNTIPNLDSDGDGVPNTQDLDSDNDGIADIVEAGGTDTNGDGKADNFVDTDNDGFNDVVDGDVGQDGTSENTDNALIVTGADTNNDGTPNSYPNGDTDNDGILDHLDLDADNDGIADVVEAGGTDTNGDGKADNFTDADNDGFNDVVDGDPTNALANGSDANGANTDNALIVTGADTNNDGTPNSYPNGDTDNDGILDHLDLDADNDGIADVVEAGGTDTNGDGKADNFTDADNDGFNDVVDGDPTNALANGSDANGANTDNALIVTGADTNNDGTPNSYPNGDTDNDGILDHLDLDSDNDGIADVVEAGGTDTNGDGKADNFTDADNDGFNDVVDGDPTNALANGSDANGANTDNALIVTGADTNNDGTPNSYPNGDTDNDGILDHLDLDSDNDGIADVVEAGGTDTNGDGKADNFTDADNDGFNDVVDGDPTNALANGSDANGANTDNALIVTGADTNNDGTPNSYPNGDTDNDGILDHLDLDADNDGIADVVEAGGTDTNGDGKADNFTDADNDGFNDVVDGDPTNALANGSDANGANTDNALIVTGADTNNDGTPNSYPNGDTDNDGILDHLDLDSDNDGIADVVEAGGTDTNGDGKADNFTDADNDGFNDVVDGDPTNALANGSDANGANTDNALIVTGADTNNDGTPNSYPNGDTDNDGILDHLDLDADNDGIADVVEAGGTDTNGDGKADNFTDADNDGFNDVVDGDPTNALANGSDANGANTDNALIVTGADTNNDGTPNSYPNGDTDNDGILDHLDLDSDNDGIADVVEAGGTDTNGDGKADNFTDADNDGFNDVVDGDPTNALANGSDANGANTDNALIVTGADTNNDGTPNSYPNGDTDNDGILDHLDLDADNDGIADVVEAGGTDTNGDGKADNFTDADNDGFNDVVDGDPTNALANGSDANGANTDNALIVTGDDTNNDGTPNSYPNGDTDNDGKLDFIDIDADNDGIPDNIEGQTSSDYVAPSGIGSSITDANNNGVDDNYEDGQIGLTPVNTDSSVDNIPDYLDSDSDNDGILDIVENGDTDNVLSGSDIDNDGLDDNFDDNNDTSIQGSTVNDGLGNSDKVTNITNLENAYGDADNDFPGAGDLDYRDTSDRDNDGIADNIDIDDDNDGILDLVENGNNDADGDEDGDGTPNYRDTTDNGNAGDGSVTNYTDSNSDGIPDVYDFDNDGIANHIDLDADNDGIPDNIEGQSTIDYVAPSGNDTDNDGLDDAYDATPNGNANGLGSLGLTPVNTDASAAVGSDTTPDYLDLDSDGDGLFDVVESGAGLPNDGNGTSTGTFGANGLNDLAETGNTDLGYTDINGEYDNTQTDNFDDNDQDVLTVGDVNYRDITDDGIPMITQVYQFEAERWIEITNIHPTKSIAANLINIQLYKDKTGAQTTAPDVTHTVTSALAPGQSVIFGNSNNTLTNINSNAIAVKNNDLTDISGANDIITLSKVNGVSSYENRYDIIESFNDKTSYVRIDETLQPNVNYTESEWVVFVDDALDPYNFLIDSAERHPHDPLISEIESSNSDANTLLGLHRIEKTTRTGGNWNNGYPDRSRYVSVNENYEHQNERLSARKLEILGSNILAIDNQLLVVTNNLNITTNAEIRLVGKSQFVQTHTGVADITGNGKMYVEQNSELANIYRYNYMSSPVRTVDLQTYSIESVLKDGTNPVSFAGIVGQGASNIARDINFVGGYDGSTGTPINIADYWIYTFASTRGQRSNYEHKYKSGTIAPTDGYIFKGPEVAQNYTFVGNPNDGELTTAVGGSDSYLIGNPFPSAMNALKFIKDNINSIDGSLYFWDHVGEENTNSETSGHNYQGYVGGYSTINLSMAVASLGKPAVGAFSITLEAEQATTNTSSITDQSREVVRLNTSIEFLEFNRITRATDEININYKSATGKTLVFLKDNVEVGTYDLPATSGYETFTINDCVIVGSTIRFESLDSKTIDIDFIEMNDDDGDVSCAPSSGTDSSLFKTPGTYIPIGQGFFIGGDSDGGPIVFNNSQRQYVTEDSGNAVFFKSTRKKVVEQDNGDFNTLPLLKIGMDFVSEDREPLHRQIGVSFSPNNTFEFEKGFDSPINDLGATDVYWKFENSDNKYVIAGIQSVSNSLEIPFEIIMDYKGAVILNLDDIKKVNNTIFVKDKLNNKTYDITNNEVVLQLDKGEYLNRFSIVFSQDTVLSVDDANLENPINDLITTFLDKTTKELVIDNKNNLNIENVVLFNLLGQKTNSWNIDSTDSENRLKVKNIANGVYIVNIKTEKGVISKKVLYNK</sequence>
<keyword evidence="1 3" id="KW-0732">Signal</keyword>
<protein>
    <submittedName>
        <fullName evidence="5">PA14 domain-containing protein</fullName>
    </submittedName>
</protein>
<dbReference type="SUPFAM" id="SSF56988">
    <property type="entry name" value="Anthrax protective antigen"/>
    <property type="match status" value="1"/>
</dbReference>
<evidence type="ECO:0000313" key="6">
    <source>
        <dbReference type="Proteomes" id="UP001491088"/>
    </source>
</evidence>
<dbReference type="SMART" id="SM00758">
    <property type="entry name" value="PA14"/>
    <property type="match status" value="1"/>
</dbReference>
<feature type="region of interest" description="Disordered" evidence="2">
    <location>
        <begin position="1654"/>
        <end position="1727"/>
    </location>
</feature>
<proteinExistence type="predicted"/>
<feature type="chain" id="PRO_5047000140" evidence="3">
    <location>
        <begin position="22"/>
        <end position="3708"/>
    </location>
</feature>
<evidence type="ECO:0000313" key="5">
    <source>
        <dbReference type="EMBL" id="WYW54332.1"/>
    </source>
</evidence>
<dbReference type="InterPro" id="IPR028974">
    <property type="entry name" value="TSP_type-3_rpt"/>
</dbReference>
<evidence type="ECO:0000259" key="4">
    <source>
        <dbReference type="PROSITE" id="PS51820"/>
    </source>
</evidence>
<evidence type="ECO:0000256" key="2">
    <source>
        <dbReference type="SAM" id="MobiDB-lite"/>
    </source>
</evidence>
<feature type="compositionally biased region" description="Polar residues" evidence="2">
    <location>
        <begin position="2367"/>
        <end position="2382"/>
    </location>
</feature>
<feature type="region of interest" description="Disordered" evidence="2">
    <location>
        <begin position="2083"/>
        <end position="2102"/>
    </location>
</feature>
<feature type="compositionally biased region" description="Polar residues" evidence="2">
    <location>
        <begin position="1688"/>
        <end position="1702"/>
    </location>
</feature>
<feature type="compositionally biased region" description="Low complexity" evidence="2">
    <location>
        <begin position="2566"/>
        <end position="2576"/>
    </location>
</feature>
<feature type="region of interest" description="Disordered" evidence="2">
    <location>
        <begin position="2125"/>
        <end position="2198"/>
    </location>
</feature>
<dbReference type="Pfam" id="PF07691">
    <property type="entry name" value="PA14"/>
    <property type="match status" value="1"/>
</dbReference>
<feature type="compositionally biased region" description="Acidic residues" evidence="2">
    <location>
        <begin position="723"/>
        <end position="737"/>
    </location>
</feature>
<dbReference type="InterPro" id="IPR026444">
    <property type="entry name" value="Secre_tail"/>
</dbReference>
<feature type="compositionally biased region" description="Polar residues" evidence="2">
    <location>
        <begin position="2085"/>
        <end position="2100"/>
    </location>
</feature>
<feature type="compositionally biased region" description="Polar residues" evidence="2">
    <location>
        <begin position="142"/>
        <end position="168"/>
    </location>
</feature>
<evidence type="ECO:0000256" key="3">
    <source>
        <dbReference type="SAM" id="SignalP"/>
    </source>
</evidence>
<feature type="region of interest" description="Disordered" evidence="2">
    <location>
        <begin position="1561"/>
        <end position="1607"/>
    </location>
</feature>
<feature type="compositionally biased region" description="Polar residues" evidence="2">
    <location>
        <begin position="600"/>
        <end position="627"/>
    </location>
</feature>
<reference evidence="5 6" key="1">
    <citation type="submission" date="2024-03" db="EMBL/GenBank/DDBJ databases">
        <authorList>
            <person name="Cao K."/>
        </authorList>
    </citation>
    <scope>NUCLEOTIDE SEQUENCE [LARGE SCALE GENOMIC DNA]</scope>
    <source>
        <strain evidence="5 6">MCCC 1K00696</strain>
    </source>
</reference>
<dbReference type="InterPro" id="IPR037524">
    <property type="entry name" value="PA14/GLEYA"/>
</dbReference>
<dbReference type="SUPFAM" id="SSF103647">
    <property type="entry name" value="TSP type-3 repeat"/>
    <property type="match status" value="9"/>
</dbReference>
<feature type="compositionally biased region" description="Polar residues" evidence="2">
    <location>
        <begin position="2273"/>
        <end position="2288"/>
    </location>
</feature>
<feature type="region of interest" description="Disordered" evidence="2">
    <location>
        <begin position="1937"/>
        <end position="2009"/>
    </location>
</feature>
<dbReference type="PANTHER" id="PTHR10199">
    <property type="entry name" value="THROMBOSPONDIN"/>
    <property type="match status" value="1"/>
</dbReference>
<feature type="compositionally biased region" description="Low complexity" evidence="2">
    <location>
        <begin position="169"/>
        <end position="184"/>
    </location>
</feature>
<feature type="compositionally biased region" description="Polar residues" evidence="2">
    <location>
        <begin position="2252"/>
        <end position="2266"/>
    </location>
</feature>
<feature type="region of interest" description="Disordered" evidence="2">
    <location>
        <begin position="142"/>
        <end position="184"/>
    </location>
</feature>
<feature type="compositionally biased region" description="Acidic residues" evidence="2">
    <location>
        <begin position="1041"/>
        <end position="1058"/>
    </location>
</feature>
<feature type="region of interest" description="Disordered" evidence="2">
    <location>
        <begin position="2219"/>
        <end position="2291"/>
    </location>
</feature>
<feature type="compositionally biased region" description="Polar residues" evidence="2">
    <location>
        <begin position="1803"/>
        <end position="1818"/>
    </location>
</feature>
<feature type="compositionally biased region" description="Polar residues" evidence="2">
    <location>
        <begin position="1027"/>
        <end position="1036"/>
    </location>
</feature>
<feature type="compositionally biased region" description="Polar residues" evidence="2">
    <location>
        <begin position="1002"/>
        <end position="1014"/>
    </location>
</feature>
<dbReference type="RefSeq" id="WP_340931320.1">
    <property type="nucleotide sequence ID" value="NZ_CP150496.1"/>
</dbReference>
<feature type="region of interest" description="Disordered" evidence="2">
    <location>
        <begin position="2527"/>
        <end position="2616"/>
    </location>
</feature>
<keyword evidence="6" id="KW-1185">Reference proteome</keyword>
<dbReference type="PROSITE" id="PS51820">
    <property type="entry name" value="PA14"/>
    <property type="match status" value="1"/>
</dbReference>
<dbReference type="EMBL" id="CP150496">
    <property type="protein sequence ID" value="WYW54332.1"/>
    <property type="molecule type" value="Genomic_DNA"/>
</dbReference>
<feature type="compositionally biased region" description="Polar residues" evidence="2">
    <location>
        <begin position="1991"/>
        <end position="2006"/>
    </location>
</feature>
<feature type="region of interest" description="Disordered" evidence="2">
    <location>
        <begin position="1749"/>
        <end position="1822"/>
    </location>
</feature>
<dbReference type="PANTHER" id="PTHR10199:SF119">
    <property type="entry name" value="RE20510P"/>
    <property type="match status" value="1"/>
</dbReference>
<dbReference type="PROSITE" id="PS00018">
    <property type="entry name" value="EF_HAND_1"/>
    <property type="match status" value="1"/>
</dbReference>
<name>A0ABZ2TRQ3_9FLAO</name>
<dbReference type="Proteomes" id="UP001491088">
    <property type="component" value="Chromosome"/>
</dbReference>